<evidence type="ECO:0000256" key="6">
    <source>
        <dbReference type="ARBA" id="ARBA00022840"/>
    </source>
</evidence>
<gene>
    <name evidence="8" type="ORF">METZ01_LOCUS33809</name>
</gene>
<evidence type="ECO:0000259" key="7">
    <source>
        <dbReference type="PROSITE" id="PS50109"/>
    </source>
</evidence>
<evidence type="ECO:0000256" key="4">
    <source>
        <dbReference type="ARBA" id="ARBA00022741"/>
    </source>
</evidence>
<dbReference type="PANTHER" id="PTHR44936:SF10">
    <property type="entry name" value="SENSOR PROTEIN RSTB"/>
    <property type="match status" value="1"/>
</dbReference>
<dbReference type="PRINTS" id="PR00344">
    <property type="entry name" value="BCTRLSENSOR"/>
</dbReference>
<dbReference type="InterPro" id="IPR036890">
    <property type="entry name" value="HATPase_C_sf"/>
</dbReference>
<dbReference type="InterPro" id="IPR050980">
    <property type="entry name" value="2C_sensor_his_kinase"/>
</dbReference>
<dbReference type="EMBL" id="UINC01001449">
    <property type="protein sequence ID" value="SUZ80955.1"/>
    <property type="molecule type" value="Genomic_DNA"/>
</dbReference>
<dbReference type="SUPFAM" id="SSF55874">
    <property type="entry name" value="ATPase domain of HSP90 chaperone/DNA topoisomerase II/histidine kinase"/>
    <property type="match status" value="1"/>
</dbReference>
<organism evidence="8">
    <name type="scientific">marine metagenome</name>
    <dbReference type="NCBI Taxonomy" id="408172"/>
    <lineage>
        <taxon>unclassified sequences</taxon>
        <taxon>metagenomes</taxon>
        <taxon>ecological metagenomes</taxon>
    </lineage>
</organism>
<dbReference type="InterPro" id="IPR004358">
    <property type="entry name" value="Sig_transdc_His_kin-like_C"/>
</dbReference>
<name>A0A381QNJ8_9ZZZZ</name>
<evidence type="ECO:0000256" key="2">
    <source>
        <dbReference type="ARBA" id="ARBA00012438"/>
    </source>
</evidence>
<dbReference type="GO" id="GO:0005524">
    <property type="term" value="F:ATP binding"/>
    <property type="evidence" value="ECO:0007669"/>
    <property type="project" value="UniProtKB-KW"/>
</dbReference>
<dbReference type="GO" id="GO:0004673">
    <property type="term" value="F:protein histidine kinase activity"/>
    <property type="evidence" value="ECO:0007669"/>
    <property type="project" value="UniProtKB-EC"/>
</dbReference>
<dbReference type="Gene3D" id="3.30.565.10">
    <property type="entry name" value="Histidine kinase-like ATPase, C-terminal domain"/>
    <property type="match status" value="1"/>
</dbReference>
<evidence type="ECO:0000256" key="3">
    <source>
        <dbReference type="ARBA" id="ARBA00022679"/>
    </source>
</evidence>
<dbReference type="InterPro" id="IPR005467">
    <property type="entry name" value="His_kinase_dom"/>
</dbReference>
<evidence type="ECO:0000256" key="5">
    <source>
        <dbReference type="ARBA" id="ARBA00022777"/>
    </source>
</evidence>
<dbReference type="Pfam" id="PF02518">
    <property type="entry name" value="HATPase_c"/>
    <property type="match status" value="1"/>
</dbReference>
<proteinExistence type="predicted"/>
<sequence length="401" mass="44720">MIRIRWPVALATLFLIVFGWYLVYTQLLQDGLRENQALMSEVFAIAQELIQDTSRSERLVGGRLQDVPLFDLQEVMIRSGIPMIIISPAESVVSAENLPFEADILTPEGQEEVQAYVSRIEATGQEPVRGAGGNLIYLGDPPQLSNLRWIPWLQASGLTLTALIGFLVIRYQRSAEQDKAWTAMARELAHQLGTPISSLKGWLELMGLPDDERPEGVKSDTVAMGIERDLVRLERISHRFELIGRDPDLEILDIREVVRDLEQYLQARLPRLASEVLLVVDVPKDMPEILGSEVLLSWALENLVKNALDALAGRGGEIRLKVREGPYGWLHLRVHDTGPGVDPELRDKIFDPGVSGKARGWGVGLTLSRRIIEVTHKGHIFLLNSEGEGATFDIRLPTAQA</sequence>
<dbReference type="AlphaFoldDB" id="A0A381QNJ8"/>
<dbReference type="SMART" id="SM00387">
    <property type="entry name" value="HATPase_c"/>
    <property type="match status" value="1"/>
</dbReference>
<keyword evidence="3" id="KW-0808">Transferase</keyword>
<dbReference type="PROSITE" id="PS50109">
    <property type="entry name" value="HIS_KIN"/>
    <property type="match status" value="1"/>
</dbReference>
<dbReference type="EC" id="2.7.13.3" evidence="2"/>
<dbReference type="PANTHER" id="PTHR44936">
    <property type="entry name" value="SENSOR PROTEIN CREC"/>
    <property type="match status" value="1"/>
</dbReference>
<keyword evidence="5" id="KW-0418">Kinase</keyword>
<reference evidence="8" key="1">
    <citation type="submission" date="2018-05" db="EMBL/GenBank/DDBJ databases">
        <authorList>
            <person name="Lanie J.A."/>
            <person name="Ng W.-L."/>
            <person name="Kazmierczak K.M."/>
            <person name="Andrzejewski T.M."/>
            <person name="Davidsen T.M."/>
            <person name="Wayne K.J."/>
            <person name="Tettelin H."/>
            <person name="Glass J.I."/>
            <person name="Rusch D."/>
            <person name="Podicherti R."/>
            <person name="Tsui H.-C.T."/>
            <person name="Winkler M.E."/>
        </authorList>
    </citation>
    <scope>NUCLEOTIDE SEQUENCE</scope>
</reference>
<evidence type="ECO:0000313" key="8">
    <source>
        <dbReference type="EMBL" id="SUZ80955.1"/>
    </source>
</evidence>
<accession>A0A381QNJ8</accession>
<protein>
    <recommendedName>
        <fullName evidence="2">histidine kinase</fullName>
        <ecNumber evidence="2">2.7.13.3</ecNumber>
    </recommendedName>
</protein>
<feature type="domain" description="Histidine kinase" evidence="7">
    <location>
        <begin position="187"/>
        <end position="400"/>
    </location>
</feature>
<comment type="catalytic activity">
    <reaction evidence="1">
        <text>ATP + protein L-histidine = ADP + protein N-phospho-L-histidine.</text>
        <dbReference type="EC" id="2.7.13.3"/>
    </reaction>
</comment>
<keyword evidence="4" id="KW-0547">Nucleotide-binding</keyword>
<evidence type="ECO:0000256" key="1">
    <source>
        <dbReference type="ARBA" id="ARBA00000085"/>
    </source>
</evidence>
<keyword evidence="6" id="KW-0067">ATP-binding</keyword>
<dbReference type="InterPro" id="IPR003594">
    <property type="entry name" value="HATPase_dom"/>
</dbReference>